<evidence type="ECO:0000313" key="2">
    <source>
        <dbReference type="Proteomes" id="UP001307889"/>
    </source>
</evidence>
<gene>
    <name evidence="1" type="ORF">NTJ_11114</name>
</gene>
<reference evidence="1 2" key="1">
    <citation type="submission" date="2023-09" db="EMBL/GenBank/DDBJ databases">
        <title>Nesidiocoris tenuis whole genome shotgun sequence.</title>
        <authorList>
            <person name="Shibata T."/>
            <person name="Shimoda M."/>
            <person name="Kobayashi T."/>
            <person name="Uehara T."/>
        </authorList>
    </citation>
    <scope>NUCLEOTIDE SEQUENCE [LARGE SCALE GENOMIC DNA]</scope>
    <source>
        <strain evidence="1 2">Japan</strain>
    </source>
</reference>
<sequence length="141" mass="15616">MIHVTTRNCGTFKSVQIVQSLSNSSEAWTTLFQNATPFPSVRNYPIPMTPLEIFARIPFVNAGYPKQRSHRVQNVGLDGQCWVNIVRTGHSQTHFHTSTAGKHRELTAPEVRSRLALQDLFGPRASSASLAPTTACLSVLR</sequence>
<protein>
    <recommendedName>
        <fullName evidence="3">F5/8 type C domain-containing protein</fullName>
    </recommendedName>
</protein>
<proteinExistence type="predicted"/>
<dbReference type="EMBL" id="AP028917">
    <property type="protein sequence ID" value="BES98299.1"/>
    <property type="molecule type" value="Genomic_DNA"/>
</dbReference>
<evidence type="ECO:0008006" key="3">
    <source>
        <dbReference type="Google" id="ProtNLM"/>
    </source>
</evidence>
<keyword evidence="2" id="KW-1185">Reference proteome</keyword>
<organism evidence="1 2">
    <name type="scientific">Nesidiocoris tenuis</name>
    <dbReference type="NCBI Taxonomy" id="355587"/>
    <lineage>
        <taxon>Eukaryota</taxon>
        <taxon>Metazoa</taxon>
        <taxon>Ecdysozoa</taxon>
        <taxon>Arthropoda</taxon>
        <taxon>Hexapoda</taxon>
        <taxon>Insecta</taxon>
        <taxon>Pterygota</taxon>
        <taxon>Neoptera</taxon>
        <taxon>Paraneoptera</taxon>
        <taxon>Hemiptera</taxon>
        <taxon>Heteroptera</taxon>
        <taxon>Panheteroptera</taxon>
        <taxon>Cimicomorpha</taxon>
        <taxon>Miridae</taxon>
        <taxon>Dicyphina</taxon>
        <taxon>Nesidiocoris</taxon>
    </lineage>
</organism>
<dbReference type="Proteomes" id="UP001307889">
    <property type="component" value="Chromosome 9"/>
</dbReference>
<evidence type="ECO:0000313" key="1">
    <source>
        <dbReference type="EMBL" id="BES98299.1"/>
    </source>
</evidence>
<accession>A0ABN7B361</accession>
<name>A0ABN7B361_9HEMI</name>